<dbReference type="Pfam" id="PF21826">
    <property type="entry name" value="DUF6887"/>
    <property type="match status" value="1"/>
</dbReference>
<dbReference type="Proteomes" id="UP001576784">
    <property type="component" value="Unassembled WGS sequence"/>
</dbReference>
<sequence length="74" mass="9063">MKPNFEKMSRQELRDYVRTHRDDLEALDALVNRRNPDSQRIIFQPPKTKEEEQEQFELFKRIVDEKTRKKEAES</sequence>
<name>A0ABV4XLA0_9CYAN</name>
<reference evidence="1 2" key="1">
    <citation type="submission" date="2024-09" db="EMBL/GenBank/DDBJ databases">
        <title>Floridaenema gen nov. (Aerosakkonemataceae, Aerosakkonematales ord. nov., Cyanobacteria) from benthic tropical and subtropical fresh waters, with the description of four new species.</title>
        <authorList>
            <person name="Moretto J.A."/>
            <person name="Berthold D.E."/>
            <person name="Lefler F.W."/>
            <person name="Huang I.-S."/>
            <person name="Laughinghouse H. IV."/>
        </authorList>
    </citation>
    <scope>NUCLEOTIDE SEQUENCE [LARGE SCALE GENOMIC DNA]</scope>
    <source>
        <strain evidence="1 2">BLCC-F50</strain>
    </source>
</reference>
<evidence type="ECO:0000313" key="1">
    <source>
        <dbReference type="EMBL" id="MFB2892478.1"/>
    </source>
</evidence>
<comment type="caution">
    <text evidence="1">The sequence shown here is derived from an EMBL/GenBank/DDBJ whole genome shotgun (WGS) entry which is preliminary data.</text>
</comment>
<dbReference type="InterPro" id="IPR054053">
    <property type="entry name" value="DUF6887"/>
</dbReference>
<keyword evidence="2" id="KW-1185">Reference proteome</keyword>
<dbReference type="RefSeq" id="WP_413262151.1">
    <property type="nucleotide sequence ID" value="NZ_JBHFNR010000038.1"/>
</dbReference>
<gene>
    <name evidence="1" type="ORF">ACE1CI_05990</name>
</gene>
<organism evidence="1 2">
    <name type="scientific">Floridaenema flaviceps BLCC-F50</name>
    <dbReference type="NCBI Taxonomy" id="3153642"/>
    <lineage>
        <taxon>Bacteria</taxon>
        <taxon>Bacillati</taxon>
        <taxon>Cyanobacteriota</taxon>
        <taxon>Cyanophyceae</taxon>
        <taxon>Oscillatoriophycideae</taxon>
        <taxon>Aerosakkonematales</taxon>
        <taxon>Aerosakkonemataceae</taxon>
        <taxon>Floridanema</taxon>
        <taxon>Floridanema flaviceps</taxon>
    </lineage>
</organism>
<evidence type="ECO:0000313" key="2">
    <source>
        <dbReference type="Proteomes" id="UP001576784"/>
    </source>
</evidence>
<accession>A0ABV4XLA0</accession>
<protein>
    <submittedName>
        <fullName evidence="1">Uncharacterized protein</fullName>
    </submittedName>
</protein>
<proteinExistence type="predicted"/>
<dbReference type="EMBL" id="JBHFNR010000038">
    <property type="protein sequence ID" value="MFB2892478.1"/>
    <property type="molecule type" value="Genomic_DNA"/>
</dbReference>